<feature type="domain" description="Ig-like" evidence="10">
    <location>
        <begin position="600"/>
        <end position="689"/>
    </location>
</feature>
<comment type="caution">
    <text evidence="11">The sequence shown here is derived from an EMBL/GenBank/DDBJ whole genome shotgun (WGS) entry which is preliminary data.</text>
</comment>
<comment type="subcellular location">
    <subcellularLocation>
        <location evidence="1">Membrane</location>
        <topology evidence="1">Single-pass membrane protein</topology>
    </subcellularLocation>
</comment>
<dbReference type="GO" id="GO:0005886">
    <property type="term" value="C:plasma membrane"/>
    <property type="evidence" value="ECO:0007669"/>
    <property type="project" value="TreeGrafter"/>
</dbReference>
<dbReference type="InterPro" id="IPR003598">
    <property type="entry name" value="Ig_sub2"/>
</dbReference>
<evidence type="ECO:0000313" key="11">
    <source>
        <dbReference type="EMBL" id="KAK0156100.1"/>
    </source>
</evidence>
<dbReference type="Proteomes" id="UP001174136">
    <property type="component" value="Unassembled WGS sequence"/>
</dbReference>
<dbReference type="FunFam" id="2.60.40.10:FF:000076">
    <property type="entry name" value="Leucine-rich repeat and Ig domain-containing 4"/>
    <property type="match status" value="2"/>
</dbReference>
<evidence type="ECO:0000256" key="6">
    <source>
        <dbReference type="ARBA" id="ARBA00022989"/>
    </source>
</evidence>
<organism evidence="11 12">
    <name type="scientific">Merluccius polli</name>
    <name type="common">Benguela hake</name>
    <name type="synonym">Merluccius cadenati</name>
    <dbReference type="NCBI Taxonomy" id="89951"/>
    <lineage>
        <taxon>Eukaryota</taxon>
        <taxon>Metazoa</taxon>
        <taxon>Chordata</taxon>
        <taxon>Craniata</taxon>
        <taxon>Vertebrata</taxon>
        <taxon>Euteleostomi</taxon>
        <taxon>Actinopterygii</taxon>
        <taxon>Neopterygii</taxon>
        <taxon>Teleostei</taxon>
        <taxon>Neoteleostei</taxon>
        <taxon>Acanthomorphata</taxon>
        <taxon>Zeiogadaria</taxon>
        <taxon>Gadariae</taxon>
        <taxon>Gadiformes</taxon>
        <taxon>Gadoidei</taxon>
        <taxon>Merlucciidae</taxon>
        <taxon>Merluccius</taxon>
    </lineage>
</organism>
<keyword evidence="9" id="KW-0393">Immunoglobulin domain</keyword>
<evidence type="ECO:0000313" key="12">
    <source>
        <dbReference type="Proteomes" id="UP001174136"/>
    </source>
</evidence>
<evidence type="ECO:0000256" key="1">
    <source>
        <dbReference type="ARBA" id="ARBA00004167"/>
    </source>
</evidence>
<evidence type="ECO:0000256" key="3">
    <source>
        <dbReference type="ARBA" id="ARBA00022692"/>
    </source>
</evidence>
<proteinExistence type="predicted"/>
<keyword evidence="4" id="KW-0732">Signal</keyword>
<name>A0AA47NCS0_MERPO</name>
<sequence length="790" mass="86948">MVQTGMSMHVHCSAKGEPEPVLKWTIPAGVHVKPSQFLGRRLFVFPNGTLYVRNVALADGGRYECLAKNAVGIAKRTIQLIVRTDAPPFPLHPPPTAAPIPLPYDHQAIPRPSQQHLVSAMYGSTVFLHCPESTGSSRGTIWQLPSKAIMEHQYSPERPITVFRNGTLRILHLTELDGGNYLCLFQRPNGEDMELFQVDVLMTPPKIEHLRPTQPHVTYGQNFQVDCVATGLPNPEVSWSLPDGTVINNALQSDDSGVRNRRFVIFDNGTLLLQQMGKKDEGDYTCYAKNKLGEDEKKVSVKVAPNAPKIRPESHLLATARLGESANFVCQATGEPRPRILWISPGHHIISVSSDRYQVMENGILVVKRVTLADQGKYTCIARNPSGEDVKNFQMEVESQEPSINGAKGRSTSRVLAVSYQTTQLDCKAEGNPEPRVSWITPYGQQLPTPYVGGRFQVHRNGSLELRGVRKTDEGRYACMAKNTQGEATFWVELEVASIAEKPSFAVPNIEILPIKQDSGEIILKCPARGKPHPEFAWILPNRTMLPPGRALHRFVHYLGNGTLRISQPVANDKGVYRCVAKNVAGQAEKRYTLEAGRKPVIRGATGGMKITYGHSLYLPCSVDGWQQASISWTLPNGRLLDKPQNAGRVSFFANGTLQLKEVATFDKGIYVCKASNTFGSSTLSYPVTVMVYPPRITNAPASVTRVHRGSPVTLGCIASGVPKPEISWTLPGRTTLVPHDRFTIQGGIHMMEDGGLVIQNPMLTNSGIYTCNAKNALGTDFKSTYLQVI</sequence>
<dbReference type="Pfam" id="PF13927">
    <property type="entry name" value="Ig_3"/>
    <property type="match status" value="2"/>
</dbReference>
<dbReference type="GO" id="GO:0070593">
    <property type="term" value="P:dendrite self-avoidance"/>
    <property type="evidence" value="ECO:0007669"/>
    <property type="project" value="TreeGrafter"/>
</dbReference>
<dbReference type="InterPro" id="IPR003599">
    <property type="entry name" value="Ig_sub"/>
</dbReference>
<keyword evidence="3" id="KW-0812">Transmembrane</keyword>
<dbReference type="GO" id="GO:0007156">
    <property type="term" value="P:homophilic cell adhesion via plasma membrane adhesion molecules"/>
    <property type="evidence" value="ECO:0007669"/>
    <property type="project" value="TreeGrafter"/>
</dbReference>
<dbReference type="PROSITE" id="PS50835">
    <property type="entry name" value="IG_LIKE"/>
    <property type="match status" value="7"/>
</dbReference>
<dbReference type="CDD" id="cd00096">
    <property type="entry name" value="Ig"/>
    <property type="match status" value="1"/>
</dbReference>
<dbReference type="GO" id="GO:0098632">
    <property type="term" value="F:cell-cell adhesion mediator activity"/>
    <property type="evidence" value="ECO:0007669"/>
    <property type="project" value="TreeGrafter"/>
</dbReference>
<dbReference type="FunFam" id="2.60.40.10:FF:000063">
    <property type="entry name" value="neural cell adhesion molecule L1"/>
    <property type="match status" value="1"/>
</dbReference>
<dbReference type="GO" id="GO:0030424">
    <property type="term" value="C:axon"/>
    <property type="evidence" value="ECO:0007669"/>
    <property type="project" value="TreeGrafter"/>
</dbReference>
<reference evidence="11" key="1">
    <citation type="journal article" date="2023" name="Front. Mar. Sci.">
        <title>A new Merluccius polli reference genome to investigate the effects of global change in West African waters.</title>
        <authorList>
            <person name="Mateo J.L."/>
            <person name="Blanco-Fernandez C."/>
            <person name="Garcia-Vazquez E."/>
            <person name="Machado-Schiaffino G."/>
        </authorList>
    </citation>
    <scope>NUCLEOTIDE SEQUENCE</scope>
    <source>
        <strain evidence="11">C29</strain>
        <tissue evidence="11">Fin</tissue>
    </source>
</reference>
<dbReference type="InterPro" id="IPR013098">
    <property type="entry name" value="Ig_I-set"/>
</dbReference>
<gene>
    <name evidence="11" type="primary">MXRA5_1</name>
    <name evidence="11" type="ORF">N1851_000900</name>
</gene>
<dbReference type="SUPFAM" id="SSF48726">
    <property type="entry name" value="Immunoglobulin"/>
    <property type="match status" value="8"/>
</dbReference>
<dbReference type="InterPro" id="IPR007110">
    <property type="entry name" value="Ig-like_dom"/>
</dbReference>
<feature type="domain" description="Ig-like" evidence="10">
    <location>
        <begin position="308"/>
        <end position="398"/>
    </location>
</feature>
<feature type="domain" description="Ig-like" evidence="10">
    <location>
        <begin position="1"/>
        <end position="79"/>
    </location>
</feature>
<keyword evidence="2" id="KW-0433">Leucine-rich repeat</keyword>
<dbReference type="Gene3D" id="2.60.40.10">
    <property type="entry name" value="Immunoglobulins"/>
    <property type="match status" value="8"/>
</dbReference>
<evidence type="ECO:0000256" key="7">
    <source>
        <dbReference type="ARBA" id="ARBA00023136"/>
    </source>
</evidence>
<evidence type="ECO:0000256" key="2">
    <source>
        <dbReference type="ARBA" id="ARBA00022614"/>
    </source>
</evidence>
<dbReference type="Pfam" id="PF07679">
    <property type="entry name" value="I-set"/>
    <property type="match status" value="5"/>
</dbReference>
<dbReference type="SMART" id="SM00408">
    <property type="entry name" value="IGc2"/>
    <property type="match status" value="8"/>
</dbReference>
<protein>
    <submittedName>
        <fullName evidence="11">Matrix-remodeling-associated protein 5</fullName>
    </submittedName>
</protein>
<evidence type="ECO:0000259" key="10">
    <source>
        <dbReference type="PROSITE" id="PS50835"/>
    </source>
</evidence>
<dbReference type="EMBL" id="JAOPHQ010000033">
    <property type="protein sequence ID" value="KAK0156100.1"/>
    <property type="molecule type" value="Genomic_DNA"/>
</dbReference>
<feature type="domain" description="Ig-like" evidence="10">
    <location>
        <begin position="695"/>
        <end position="788"/>
    </location>
</feature>
<keyword evidence="7" id="KW-0472">Membrane</keyword>
<evidence type="ECO:0000256" key="5">
    <source>
        <dbReference type="ARBA" id="ARBA00022737"/>
    </source>
</evidence>
<dbReference type="PANTHER" id="PTHR10075">
    <property type="entry name" value="BASIGIN RELATED"/>
    <property type="match status" value="1"/>
</dbReference>
<feature type="domain" description="Ig-like" evidence="10">
    <location>
        <begin position="205"/>
        <end position="300"/>
    </location>
</feature>
<dbReference type="InterPro" id="IPR013783">
    <property type="entry name" value="Ig-like_fold"/>
</dbReference>
<dbReference type="PANTHER" id="PTHR10075:SF100">
    <property type="entry name" value="FASCICLIN-2"/>
    <property type="match status" value="1"/>
</dbReference>
<dbReference type="InterPro" id="IPR036179">
    <property type="entry name" value="Ig-like_dom_sf"/>
</dbReference>
<keyword evidence="5" id="KW-0677">Repeat</keyword>
<feature type="domain" description="Ig-like" evidence="10">
    <location>
        <begin position="508"/>
        <end position="595"/>
    </location>
</feature>
<dbReference type="AlphaFoldDB" id="A0AA47NCS0"/>
<dbReference type="GO" id="GO:0007411">
    <property type="term" value="P:axon guidance"/>
    <property type="evidence" value="ECO:0007669"/>
    <property type="project" value="TreeGrafter"/>
</dbReference>
<feature type="domain" description="Ig-like" evidence="10">
    <location>
        <begin position="402"/>
        <end position="497"/>
    </location>
</feature>
<evidence type="ECO:0000256" key="8">
    <source>
        <dbReference type="ARBA" id="ARBA00023157"/>
    </source>
</evidence>
<keyword evidence="12" id="KW-1185">Reference proteome</keyword>
<evidence type="ECO:0000256" key="9">
    <source>
        <dbReference type="ARBA" id="ARBA00023319"/>
    </source>
</evidence>
<dbReference type="SMART" id="SM00409">
    <property type="entry name" value="IG"/>
    <property type="match status" value="8"/>
</dbReference>
<accession>A0AA47NCS0</accession>
<dbReference type="FunFam" id="2.60.40.10:FF:001377">
    <property type="entry name" value="Matrix remodeling associated 5"/>
    <property type="match status" value="1"/>
</dbReference>
<keyword evidence="8" id="KW-1015">Disulfide bond</keyword>
<evidence type="ECO:0000256" key="4">
    <source>
        <dbReference type="ARBA" id="ARBA00022729"/>
    </source>
</evidence>
<keyword evidence="6" id="KW-1133">Transmembrane helix</keyword>